<sequence length="166" mass="18637">MSFNRVFSMEAYLNVTVESTTSTTAILNIEFPVSIIFETAANVSSTLIREFVLSTEIIETSTALLTEMIRERLMSAMAIETATEVSVTLTHSHVDEIRFLGDFKPGDMLVIDTRKMTVTLNGQNVIHLLDGDFFEFALGNNLLTYSDGEGARNLLTRITHRDKFLY</sequence>
<evidence type="ECO:0000313" key="3">
    <source>
        <dbReference type="Proteomes" id="UP001527181"/>
    </source>
</evidence>
<evidence type="ECO:0000313" key="2">
    <source>
        <dbReference type="EMBL" id="MCY9760434.1"/>
    </source>
</evidence>
<name>A0ABT4GVG3_PAEAL</name>
<dbReference type="Pfam" id="PF22768">
    <property type="entry name" value="SPP1_Dit"/>
    <property type="match status" value="1"/>
</dbReference>
<evidence type="ECO:0000259" key="1">
    <source>
        <dbReference type="Pfam" id="PF22768"/>
    </source>
</evidence>
<dbReference type="Gene3D" id="2.60.120.860">
    <property type="match status" value="1"/>
</dbReference>
<organism evidence="2 3">
    <name type="scientific">Paenibacillus alvei</name>
    <name type="common">Bacillus alvei</name>
    <dbReference type="NCBI Taxonomy" id="44250"/>
    <lineage>
        <taxon>Bacteria</taxon>
        <taxon>Bacillati</taxon>
        <taxon>Bacillota</taxon>
        <taxon>Bacilli</taxon>
        <taxon>Bacillales</taxon>
        <taxon>Paenibacillaceae</taxon>
        <taxon>Paenibacillus</taxon>
    </lineage>
</organism>
<feature type="domain" description="Siphovirus-type tail component C-terminal" evidence="1">
    <location>
        <begin position="80"/>
        <end position="161"/>
    </location>
</feature>
<keyword evidence="3" id="KW-1185">Reference proteome</keyword>
<proteinExistence type="predicted"/>
<comment type="caution">
    <text evidence="2">The sequence shown here is derived from an EMBL/GenBank/DDBJ whole genome shotgun (WGS) entry which is preliminary data.</text>
</comment>
<dbReference type="RefSeq" id="WP_268599611.1">
    <property type="nucleotide sequence ID" value="NZ_JAMDNP010000011.1"/>
</dbReference>
<dbReference type="EMBL" id="JAMDNP010000011">
    <property type="protein sequence ID" value="MCY9760434.1"/>
    <property type="molecule type" value="Genomic_DNA"/>
</dbReference>
<reference evidence="2 3" key="1">
    <citation type="submission" date="2022-05" db="EMBL/GenBank/DDBJ databases">
        <title>Genome Sequencing of Bee-Associated Microbes.</title>
        <authorList>
            <person name="Dunlap C."/>
        </authorList>
    </citation>
    <scope>NUCLEOTIDE SEQUENCE [LARGE SCALE GENOMIC DNA]</scope>
    <source>
        <strain evidence="2 3">NRRL B-04010</strain>
    </source>
</reference>
<dbReference type="InterPro" id="IPR054738">
    <property type="entry name" value="Siphovirus-type_tail_C"/>
</dbReference>
<dbReference type="Proteomes" id="UP001527181">
    <property type="component" value="Unassembled WGS sequence"/>
</dbReference>
<accession>A0ABT4GVG3</accession>
<protein>
    <submittedName>
        <fullName evidence="2">Phage tail family protein</fullName>
    </submittedName>
</protein>
<gene>
    <name evidence="2" type="ORF">M5X12_07565</name>
</gene>